<organism evidence="1 2">
    <name type="scientific">Trichothecium roseum</name>
    <dbReference type="NCBI Taxonomy" id="47278"/>
    <lineage>
        <taxon>Eukaryota</taxon>
        <taxon>Fungi</taxon>
        <taxon>Dikarya</taxon>
        <taxon>Ascomycota</taxon>
        <taxon>Pezizomycotina</taxon>
        <taxon>Sordariomycetes</taxon>
        <taxon>Hypocreomycetidae</taxon>
        <taxon>Hypocreales</taxon>
        <taxon>Hypocreales incertae sedis</taxon>
        <taxon>Trichothecium</taxon>
    </lineage>
</organism>
<protein>
    <submittedName>
        <fullName evidence="1">Uncharacterized protein</fullName>
    </submittedName>
</protein>
<accession>A0ACC0V4H1</accession>
<comment type="caution">
    <text evidence="1">The sequence shown here is derived from an EMBL/GenBank/DDBJ whole genome shotgun (WGS) entry which is preliminary data.</text>
</comment>
<name>A0ACC0V4H1_9HYPO</name>
<dbReference type="Proteomes" id="UP001163324">
    <property type="component" value="Chromosome 3"/>
</dbReference>
<reference evidence="1" key="1">
    <citation type="submission" date="2022-10" db="EMBL/GenBank/DDBJ databases">
        <title>Complete Genome of Trichothecium roseum strain YXFP-22015, a Plant Pathogen Isolated from Citrus.</title>
        <authorList>
            <person name="Wang Y."/>
            <person name="Zhu L."/>
        </authorList>
    </citation>
    <scope>NUCLEOTIDE SEQUENCE</scope>
    <source>
        <strain evidence="1">YXFP-22015</strain>
    </source>
</reference>
<gene>
    <name evidence="1" type="ORF">N3K66_003107</name>
</gene>
<dbReference type="EMBL" id="CM047942">
    <property type="protein sequence ID" value="KAI9901290.1"/>
    <property type="molecule type" value="Genomic_DNA"/>
</dbReference>
<sequence length="132" mass="14196">MSSSIAIPNKSKATPKAAMSSSLSSVCSSQASSAGSPPQKPMLHTRRPSLLGPAFSKARDETAVINIGDPEGPPRLIVYLSSTQGFAWNPELFVPSYIDCDYVPLENRRDPVLEIHVSDEEAKQMLPSAVQL</sequence>
<proteinExistence type="predicted"/>
<evidence type="ECO:0000313" key="1">
    <source>
        <dbReference type="EMBL" id="KAI9901290.1"/>
    </source>
</evidence>
<keyword evidence="2" id="KW-1185">Reference proteome</keyword>
<evidence type="ECO:0000313" key="2">
    <source>
        <dbReference type="Proteomes" id="UP001163324"/>
    </source>
</evidence>